<protein>
    <recommendedName>
        <fullName evidence="4">Ig-like domain-containing protein</fullName>
    </recommendedName>
</protein>
<dbReference type="AlphaFoldDB" id="A0A810N241"/>
<evidence type="ECO:0000256" key="1">
    <source>
        <dbReference type="SAM" id="SignalP"/>
    </source>
</evidence>
<feature type="signal peptide" evidence="1">
    <location>
        <begin position="1"/>
        <end position="29"/>
    </location>
</feature>
<evidence type="ECO:0000313" key="2">
    <source>
        <dbReference type="EMBL" id="BCJ67512.1"/>
    </source>
</evidence>
<reference evidence="2" key="1">
    <citation type="submission" date="2020-08" db="EMBL/GenBank/DDBJ databases">
        <title>Whole genome shotgun sequence of Polymorphospora rubra NBRC 101157.</title>
        <authorList>
            <person name="Komaki H."/>
            <person name="Tamura T."/>
        </authorList>
    </citation>
    <scope>NUCLEOTIDE SEQUENCE</scope>
    <source>
        <strain evidence="2">NBRC 101157</strain>
    </source>
</reference>
<evidence type="ECO:0000313" key="3">
    <source>
        <dbReference type="Proteomes" id="UP000680866"/>
    </source>
</evidence>
<sequence>MILSRIRTLPAAVVMLLVAALLIGTPAEAAPRTPTLSIPNLAWSAADVDASEGWAQIQLAWTVANQDSAATTVRGTVEFRQFVDSSPVGSARTVSYALDSTPAQVWAHAGDVRSSDYEYTFQVPQYGAATAAVWRVTKVTIEDDRGNSRKLGQAALTHPAAQFSVTQLVDGTAPYVTWLMLAPGQPTAVYDDGDGVTLRYRTLVSDDGSGFWKGRVVFAGPQGQRVVAPFGVEYLGGWAPQCGEGNDVPDPTFAWCTVTAVIPAGSPAGAWSVLKVVLTDNAGHTNVLTGVSAPTVRVSRNDVISATGFTVTPEVVDNWRTPKTAELVFTPSGGVGGLASVYVEVDWCGASTTPIIRADGTAVVPIEMRTHASECVITGIALKDAAGNEAFYGTAYGNADLGLAITRVADTVPPEVLSASLSKTVWTQSELQAGAGIPLTVAVDTTSPAPVTAMSMTVYNAAGASRGGASRGVQEPADGLIGLTAHTGALVPGQYTVGFTLTDAAGNRTRLGYPGQTEQPPGGPLVITVVEG</sequence>
<evidence type="ECO:0008006" key="4">
    <source>
        <dbReference type="Google" id="ProtNLM"/>
    </source>
</evidence>
<accession>A0A810N241</accession>
<organism evidence="2 3">
    <name type="scientific">Polymorphospora rubra</name>
    <dbReference type="NCBI Taxonomy" id="338584"/>
    <lineage>
        <taxon>Bacteria</taxon>
        <taxon>Bacillati</taxon>
        <taxon>Actinomycetota</taxon>
        <taxon>Actinomycetes</taxon>
        <taxon>Micromonosporales</taxon>
        <taxon>Micromonosporaceae</taxon>
        <taxon>Polymorphospora</taxon>
    </lineage>
</organism>
<proteinExistence type="predicted"/>
<dbReference type="Proteomes" id="UP000680866">
    <property type="component" value="Chromosome"/>
</dbReference>
<keyword evidence="3" id="KW-1185">Reference proteome</keyword>
<keyword evidence="1" id="KW-0732">Signal</keyword>
<name>A0A810N241_9ACTN</name>
<dbReference type="RefSeq" id="WP_212816837.1">
    <property type="nucleotide sequence ID" value="NZ_AP023359.1"/>
</dbReference>
<dbReference type="KEGG" id="pry:Prubr_45330"/>
<dbReference type="EMBL" id="AP023359">
    <property type="protein sequence ID" value="BCJ67512.1"/>
    <property type="molecule type" value="Genomic_DNA"/>
</dbReference>
<feature type="chain" id="PRO_5032827659" description="Ig-like domain-containing protein" evidence="1">
    <location>
        <begin position="30"/>
        <end position="532"/>
    </location>
</feature>
<gene>
    <name evidence="2" type="ORF">Prubr_45330</name>
</gene>